<dbReference type="PROSITE" id="PS52019">
    <property type="entry name" value="PKS_MFAS_DH"/>
    <property type="match status" value="1"/>
</dbReference>
<feature type="domain" description="Carrier" evidence="11">
    <location>
        <begin position="290"/>
        <end position="367"/>
    </location>
</feature>
<dbReference type="InterPro" id="IPR036736">
    <property type="entry name" value="ACP-like_sf"/>
</dbReference>
<comment type="caution">
    <text evidence="14">The sequence shown here is derived from an EMBL/GenBank/DDBJ whole genome shotgun (WGS) entry which is preliminary data.</text>
</comment>
<dbReference type="SMART" id="SM00823">
    <property type="entry name" value="PKS_PP"/>
    <property type="match status" value="2"/>
</dbReference>
<feature type="region of interest" description="N-terminal hotdog fold" evidence="9">
    <location>
        <begin position="1"/>
        <end position="109"/>
    </location>
</feature>
<evidence type="ECO:0000313" key="15">
    <source>
        <dbReference type="Proteomes" id="UP001519288"/>
    </source>
</evidence>
<keyword evidence="4" id="KW-0596">Phosphopantetheine</keyword>
<feature type="active site" description="Proton acceptor; for dehydratase activity" evidence="9">
    <location>
        <position position="17"/>
    </location>
</feature>
<comment type="subcellular location">
    <subcellularLocation>
        <location evidence="2">Cytoplasm</location>
    </subcellularLocation>
</comment>
<feature type="region of interest" description="C-terminal hotdog fold" evidence="9">
    <location>
        <begin position="126"/>
        <end position="274"/>
    </location>
</feature>
<comment type="function">
    <text evidence="1">Involved in some intermediate steps for the synthesis of the antibiotic polyketide bacillaene which is involved in secondary metabolism.</text>
</comment>
<evidence type="ECO:0000256" key="6">
    <source>
        <dbReference type="ARBA" id="ARBA00022553"/>
    </source>
</evidence>
<feature type="domain" description="Ketosynthase family 3 (KS3)" evidence="12">
    <location>
        <begin position="1680"/>
        <end position="2083"/>
    </location>
</feature>
<evidence type="ECO:0000256" key="5">
    <source>
        <dbReference type="ARBA" id="ARBA00022490"/>
    </source>
</evidence>
<feature type="region of interest" description="Disordered" evidence="10">
    <location>
        <begin position="1028"/>
        <end position="1057"/>
    </location>
</feature>
<dbReference type="Pfam" id="PF00109">
    <property type="entry name" value="ketoacyl-synt"/>
    <property type="match status" value="2"/>
</dbReference>
<dbReference type="PROSITE" id="PS50075">
    <property type="entry name" value="CARRIER"/>
    <property type="match status" value="2"/>
</dbReference>
<keyword evidence="7 14" id="KW-0808">Transferase</keyword>
<dbReference type="PROSITE" id="PS00012">
    <property type="entry name" value="PHOSPHOPANTETHEINE"/>
    <property type="match status" value="2"/>
</dbReference>
<dbReference type="Pfam" id="PF02801">
    <property type="entry name" value="Ketoacyl-synt_C"/>
    <property type="match status" value="2"/>
</dbReference>
<dbReference type="InterPro" id="IPR009081">
    <property type="entry name" value="PP-bd_ACP"/>
</dbReference>
<keyword evidence="8" id="KW-0677">Repeat</keyword>
<dbReference type="Pfam" id="PF21089">
    <property type="entry name" value="PKS_DH_N"/>
    <property type="match status" value="1"/>
</dbReference>
<dbReference type="SMART" id="SM00822">
    <property type="entry name" value="PKS_KR"/>
    <property type="match status" value="1"/>
</dbReference>
<sequence length="2133" mass="238737">MNREFIISYNHPLIHNHQVNGQAMLPGLAYIDLIFQIFREQNLRYSHLIMKKLTIFNSLIVLKDEEIALTIEAEESDTGIWKVRIRGKSVSVVRDALLYATVEIHPCKSLQFDEVIDCQKIVQSALHAKTLQSVYEQWISRNVIHKDFMQAKGNVYEYNNAICVQAELHSDALESAEGFMFHPALLDGCGAGVIGSWYEDLLKDDTVMFLPLYFESFRATELMDTSSWAKVDISSIVRSGDLLSYTMGFFNHHGQKIAELINFTLKLIRNLEEKNITKPDLYIKHSDELSTIHEVEASIVCLIADYLELETIKIRKDIGFFEMGLHSVDLLNLAVSIEQSLDKPISPTLLFEHSTITQLVQYLTEQGQIDLNKLRDTQDTSINSSLTEGMNIEARESTVPLANSDIAVIGMSGRYPQARNIEEFWSNLKAGVDAITEVTLDRWNWKQTEDLETPSGKSISRWGGFVEDYDCFDASFFRITPKEAEAMDPQERLFLEVCWEAIEDAGYTPKNIVKSKGKQKRNKVGVFAGVMHKDYAFLGAEAVARGQAVSIAMNDAPIANRISYFCNFHGPSMTIDTVCSSSLTAVHLAMQSLRLEECEVALAGGVNLSLHPNKYISYGFMGMHASDGRCRSFGKDGDGYVSSDGVGTVVLKPLKNAVEDGDHIYAVIKGSAINHVGAGSGITVPSPVGQAELIRDCLEKANIKARTISYIEAHGTGTSLGDPIEMEGLIQAFNQHTEDKQFCSIGSVKSNIGHAESAAGISGLQKSILQLYHRTLVPSLHVEEANPYIDFIDSPFRIQTQLEAWSQPFMDIDGVQTTFPRRAGLSSFGATGSNAHLIMEEYIPNYQLDGEQPRDPFNQIRPSLVPVSAKNEEQLHQYVVKIMDYLILCTAQVTCSEYRTKMLLEDVAFTLQTGREAWNERVIFISNDIEELIHLMEQFLKGDLNNPQIYRGQSKQSPWLSNLFADDMDTQALLDQWMHQGKWGKIASLWTHGVHVHWNELLKNQEPHRISLPTYPFVKERYWLPQEQETSKSRKQVRNTHTSEHPLHPGQSRHKKILQKQWRISKRSKSNSSLRSLCILASEHTMVLASELARLVPGSHILTIEAPVKDEDREWGAYSGFVDITGCAVLEDESLAWISCLQNYVEYADSDRKIAILITKGLESYKNITPRLHGASRVGLYRMLQSEYGEVCSRHVDVDVNSSDETIAIQILNELHMYSEDSEACYREGTRYEAYLAELPLHGPHIDRKINFIKGVLWITGGTRGIGALCAKHFVEHYGVRKIVLTGREVLPPREQWEDLDKEMDSTTFKKIEAILALEALGAEVKTFALDLTDVQEVQQTVNKVKEQWGPIQGVLHSAGLGDLDTPAFIRKSLGTIETVLAPKIKGLDCLYQSMRGEPLLFFILFSSVSAIVPSLASGQSDYAMANSYMDYMAQAHRNEHRIISIQWPSWKEVGLGEVKSTVYNHSGLWSHTNDEGLQLLDYVIANDVGAVVLPAIVNPLLWNPSLLMKRTLLSGISESTHTDNRVNKSMLSQHSPLKKSSQVGENGEPPSLLKSTEAWVSQLFASELKLKEDHLDAQMLFSEYGVDSILLTQVLRSLRNEMHIDLAPSILYEYPSVSLFAAWLEENHQATLREMFKRAVRTDESVTLVDWFIESDASTDNSPSRLIETQSTLTTCPEGYNIAIVGMSCQFPGARTLDEYWELLSQGRSAIQRVPADFWPCEERYYAGLLDRSTRISPEYFHISEQDAKAMDPQALLLLEESLKLLHHAGYTTEEIKGQSVGVYVGARSQHVPDERDLIEANHPIVAFGANYLAANISHYFDLHGPSLVVDTACSSSLVGMNIAIQALQRGDINSALVGGVSMLSSDRIHRLFQQRGILCPTSEFHVFDAKANGVVLSEGIGMVMLKSVEQAVKDGDCIYAVISGMEVNNDGRTAGPAAPNVHAQMEVMRKAIVTSGKSPQDIRYIEANGSGSEITDLLELKAIEQVYRNDSNMPLGIGSIKPNIGHPLCAEGMAGLIKIVCMLEQQVRLPFISGQSAMKHYDLDQSPIYFDRAFTPWEGNSVAALNCFADGGTNVHVILERWIEKRSVNLLRKPLPLPVRMLEHTDFLKDSDSDISNWWRSPEINVRGEHG</sequence>
<dbReference type="SUPFAM" id="SSF53901">
    <property type="entry name" value="Thiolase-like"/>
    <property type="match status" value="2"/>
</dbReference>
<dbReference type="RefSeq" id="WP_209859969.1">
    <property type="nucleotide sequence ID" value="NZ_JAGGLD010000001.1"/>
</dbReference>
<evidence type="ECO:0000256" key="1">
    <source>
        <dbReference type="ARBA" id="ARBA00003299"/>
    </source>
</evidence>
<dbReference type="InterPro" id="IPR016039">
    <property type="entry name" value="Thiolase-like"/>
</dbReference>
<dbReference type="PROSITE" id="PS52004">
    <property type="entry name" value="KS3_2"/>
    <property type="match status" value="2"/>
</dbReference>
<dbReference type="Gene3D" id="1.10.1240.100">
    <property type="match status" value="1"/>
</dbReference>
<dbReference type="InterPro" id="IPR020806">
    <property type="entry name" value="PKS_PP-bd"/>
</dbReference>
<evidence type="ECO:0000256" key="4">
    <source>
        <dbReference type="ARBA" id="ARBA00022450"/>
    </source>
</evidence>
<evidence type="ECO:0000256" key="9">
    <source>
        <dbReference type="PROSITE-ProRule" id="PRU01363"/>
    </source>
</evidence>
<keyword evidence="5" id="KW-0963">Cytoplasm</keyword>
<keyword evidence="15" id="KW-1185">Reference proteome</keyword>
<dbReference type="PANTHER" id="PTHR43775:SF37">
    <property type="entry name" value="SI:DKEY-61P9.11"/>
    <property type="match status" value="1"/>
</dbReference>
<dbReference type="InterPro" id="IPR013968">
    <property type="entry name" value="PKS_KR"/>
</dbReference>
<evidence type="ECO:0000256" key="10">
    <source>
        <dbReference type="SAM" id="MobiDB-lite"/>
    </source>
</evidence>
<dbReference type="PANTHER" id="PTHR43775">
    <property type="entry name" value="FATTY ACID SYNTHASE"/>
    <property type="match status" value="1"/>
</dbReference>
<dbReference type="Pfam" id="PF08659">
    <property type="entry name" value="KR"/>
    <property type="match status" value="1"/>
</dbReference>
<feature type="region of interest" description="Disordered" evidence="10">
    <location>
        <begin position="1525"/>
        <end position="1551"/>
    </location>
</feature>
<feature type="domain" description="Ketosynthase family 3 (KS3)" evidence="12">
    <location>
        <begin position="403"/>
        <end position="841"/>
    </location>
</feature>
<dbReference type="Proteomes" id="UP001519288">
    <property type="component" value="Unassembled WGS sequence"/>
</dbReference>
<dbReference type="CDD" id="cd00833">
    <property type="entry name" value="PKS"/>
    <property type="match status" value="2"/>
</dbReference>
<evidence type="ECO:0000256" key="7">
    <source>
        <dbReference type="ARBA" id="ARBA00022679"/>
    </source>
</evidence>
<dbReference type="Pfam" id="PF00550">
    <property type="entry name" value="PP-binding"/>
    <property type="match status" value="2"/>
</dbReference>
<dbReference type="InterPro" id="IPR049900">
    <property type="entry name" value="PKS_mFAS_DH"/>
</dbReference>
<evidence type="ECO:0000256" key="8">
    <source>
        <dbReference type="ARBA" id="ARBA00022737"/>
    </source>
</evidence>
<feature type="compositionally biased region" description="Polar residues" evidence="10">
    <location>
        <begin position="1528"/>
        <end position="1545"/>
    </location>
</feature>
<dbReference type="InterPro" id="IPR014031">
    <property type="entry name" value="Ketoacyl_synth_C"/>
</dbReference>
<dbReference type="Gene3D" id="1.10.1200.10">
    <property type="entry name" value="ACP-like"/>
    <property type="match status" value="2"/>
</dbReference>
<dbReference type="Gene3D" id="3.40.47.10">
    <property type="match status" value="2"/>
</dbReference>
<evidence type="ECO:0000313" key="14">
    <source>
        <dbReference type="EMBL" id="MBP2000172.1"/>
    </source>
</evidence>
<dbReference type="Gene3D" id="3.10.129.110">
    <property type="entry name" value="Polyketide synthase dehydratase"/>
    <property type="match status" value="1"/>
</dbReference>
<dbReference type="InterPro" id="IPR020841">
    <property type="entry name" value="PKS_Beta-ketoAc_synthase_dom"/>
</dbReference>
<accession>A0ABS4JEM3</accession>
<dbReference type="InterPro" id="IPR014030">
    <property type="entry name" value="Ketoacyl_synth_N"/>
</dbReference>
<comment type="pathway">
    <text evidence="3">Antibiotic biosynthesis; bacillaene biosynthesis.</text>
</comment>
<dbReference type="GO" id="GO:0016740">
    <property type="term" value="F:transferase activity"/>
    <property type="evidence" value="ECO:0007669"/>
    <property type="project" value="UniProtKB-KW"/>
</dbReference>
<dbReference type="SMART" id="SM01294">
    <property type="entry name" value="PKS_PP_betabranch"/>
    <property type="match status" value="2"/>
</dbReference>
<dbReference type="Pfam" id="PF14765">
    <property type="entry name" value="PS-DH"/>
    <property type="match status" value="1"/>
</dbReference>
<dbReference type="InterPro" id="IPR042104">
    <property type="entry name" value="PKS_dehydratase_sf"/>
</dbReference>
<dbReference type="InterPro" id="IPR049552">
    <property type="entry name" value="PKS_DH_N"/>
</dbReference>
<dbReference type="CDD" id="cd08953">
    <property type="entry name" value="KR_2_SDR_x"/>
    <property type="match status" value="1"/>
</dbReference>
<dbReference type="SUPFAM" id="SSF47336">
    <property type="entry name" value="ACP-like"/>
    <property type="match status" value="2"/>
</dbReference>
<dbReference type="Gene3D" id="3.40.50.720">
    <property type="entry name" value="NAD(P)-binding Rossmann-like Domain"/>
    <property type="match status" value="1"/>
</dbReference>
<evidence type="ECO:0000259" key="12">
    <source>
        <dbReference type="PROSITE" id="PS52004"/>
    </source>
</evidence>
<feature type="active site" description="Proton donor; for dehydratase activity" evidence="9">
    <location>
        <position position="187"/>
    </location>
</feature>
<dbReference type="SMART" id="SM00825">
    <property type="entry name" value="PKS_KS"/>
    <property type="match status" value="2"/>
</dbReference>
<dbReference type="InterPro" id="IPR036291">
    <property type="entry name" value="NAD(P)-bd_dom_sf"/>
</dbReference>
<feature type="domain" description="PKS/mFAS DH" evidence="13">
    <location>
        <begin position="1"/>
        <end position="274"/>
    </location>
</feature>
<evidence type="ECO:0000256" key="2">
    <source>
        <dbReference type="ARBA" id="ARBA00004496"/>
    </source>
</evidence>
<reference evidence="14 15" key="1">
    <citation type="submission" date="2021-03" db="EMBL/GenBank/DDBJ databases">
        <title>Genomic Encyclopedia of Type Strains, Phase IV (KMG-IV): sequencing the most valuable type-strain genomes for metagenomic binning, comparative biology and taxonomic classification.</title>
        <authorList>
            <person name="Goeker M."/>
        </authorList>
    </citation>
    <scope>NUCLEOTIDE SEQUENCE [LARGE SCALE GENOMIC DNA]</scope>
    <source>
        <strain evidence="14 15">DSM 26806</strain>
    </source>
</reference>
<dbReference type="PROSITE" id="PS00606">
    <property type="entry name" value="KS3_1"/>
    <property type="match status" value="1"/>
</dbReference>
<dbReference type="InterPro" id="IPR057326">
    <property type="entry name" value="KR_dom"/>
</dbReference>
<protein>
    <submittedName>
        <fullName evidence="14">Acyl transferase domain-containing protein/acyl carrier protein/NAD(P)-dependent dehydrogenase (Short-subunit alcohol dehydrogenase family)</fullName>
    </submittedName>
</protein>
<name>A0ABS4JEM3_9BACL</name>
<dbReference type="InterPro" id="IPR018201">
    <property type="entry name" value="Ketoacyl_synth_AS"/>
</dbReference>
<organism evidence="14 15">
    <name type="scientific">Paenibacillus shirakamiensis</name>
    <dbReference type="NCBI Taxonomy" id="1265935"/>
    <lineage>
        <taxon>Bacteria</taxon>
        <taxon>Bacillati</taxon>
        <taxon>Bacillota</taxon>
        <taxon>Bacilli</taxon>
        <taxon>Bacillales</taxon>
        <taxon>Paenibacillaceae</taxon>
        <taxon>Paenibacillus</taxon>
    </lineage>
</organism>
<dbReference type="InterPro" id="IPR050091">
    <property type="entry name" value="PKS_NRPS_Biosynth_Enz"/>
</dbReference>
<dbReference type="InterPro" id="IPR006162">
    <property type="entry name" value="Ppantetheine_attach_site"/>
</dbReference>
<proteinExistence type="predicted"/>
<dbReference type="SUPFAM" id="SSF51735">
    <property type="entry name" value="NAD(P)-binding Rossmann-fold domains"/>
    <property type="match status" value="1"/>
</dbReference>
<evidence type="ECO:0000256" key="3">
    <source>
        <dbReference type="ARBA" id="ARBA00004789"/>
    </source>
</evidence>
<feature type="domain" description="Carrier" evidence="11">
    <location>
        <begin position="1552"/>
        <end position="1629"/>
    </location>
</feature>
<dbReference type="Pfam" id="PF22336">
    <property type="entry name" value="RhiE-like_linker"/>
    <property type="match status" value="1"/>
</dbReference>
<evidence type="ECO:0000259" key="13">
    <source>
        <dbReference type="PROSITE" id="PS52019"/>
    </source>
</evidence>
<dbReference type="EMBL" id="JAGGLD010000001">
    <property type="protein sequence ID" value="MBP2000172.1"/>
    <property type="molecule type" value="Genomic_DNA"/>
</dbReference>
<dbReference type="InterPro" id="IPR054514">
    <property type="entry name" value="RhiE-like_linker"/>
</dbReference>
<gene>
    <name evidence="14" type="ORF">J2Z69_001191</name>
</gene>
<keyword evidence="6" id="KW-0597">Phosphoprotein</keyword>
<evidence type="ECO:0000259" key="11">
    <source>
        <dbReference type="PROSITE" id="PS50075"/>
    </source>
</evidence>
<dbReference type="InterPro" id="IPR049551">
    <property type="entry name" value="PKS_DH_C"/>
</dbReference>